<gene>
    <name evidence="1" type="ORF">J2Z83_003280</name>
</gene>
<organism evidence="1 2">
    <name type="scientific">Virgibacillus natechei</name>
    <dbReference type="NCBI Taxonomy" id="1216297"/>
    <lineage>
        <taxon>Bacteria</taxon>
        <taxon>Bacillati</taxon>
        <taxon>Bacillota</taxon>
        <taxon>Bacilli</taxon>
        <taxon>Bacillales</taxon>
        <taxon>Bacillaceae</taxon>
        <taxon>Virgibacillus</taxon>
    </lineage>
</organism>
<dbReference type="EMBL" id="JAGGKX010000021">
    <property type="protein sequence ID" value="MBP1971141.1"/>
    <property type="molecule type" value="Genomic_DNA"/>
</dbReference>
<sequence>MIVLEGERFDEKVLLWDVENFSDFVRREDAVIFHFQPYAVAFGGDG</sequence>
<dbReference type="Proteomes" id="UP001519345">
    <property type="component" value="Unassembled WGS sequence"/>
</dbReference>
<comment type="caution">
    <text evidence="1">The sequence shown here is derived from an EMBL/GenBank/DDBJ whole genome shotgun (WGS) entry which is preliminary data.</text>
</comment>
<name>A0ABS4IL57_9BACI</name>
<proteinExistence type="predicted"/>
<accession>A0ABS4IL57</accession>
<keyword evidence="2" id="KW-1185">Reference proteome</keyword>
<evidence type="ECO:0000313" key="1">
    <source>
        <dbReference type="EMBL" id="MBP1971141.1"/>
    </source>
</evidence>
<reference evidence="1 2" key="1">
    <citation type="submission" date="2021-03" db="EMBL/GenBank/DDBJ databases">
        <title>Genomic Encyclopedia of Type Strains, Phase IV (KMG-IV): sequencing the most valuable type-strain genomes for metagenomic binning, comparative biology and taxonomic classification.</title>
        <authorList>
            <person name="Goeker M."/>
        </authorList>
    </citation>
    <scope>NUCLEOTIDE SEQUENCE [LARGE SCALE GENOMIC DNA]</scope>
    <source>
        <strain evidence="1 2">DSM 25609</strain>
    </source>
</reference>
<evidence type="ECO:0000313" key="2">
    <source>
        <dbReference type="Proteomes" id="UP001519345"/>
    </source>
</evidence>
<protein>
    <submittedName>
        <fullName evidence="1">Uncharacterized protein</fullName>
    </submittedName>
</protein>